<dbReference type="Proteomes" id="UP000000292">
    <property type="component" value="Chromosome"/>
</dbReference>
<dbReference type="PATRIC" id="fig|1048834.4.peg.2504"/>
<keyword evidence="1" id="KW-0812">Transmembrane</keyword>
<dbReference type="AlphaFoldDB" id="F8II60"/>
<name>F8II60_ALIAT</name>
<feature type="transmembrane region" description="Helical" evidence="1">
    <location>
        <begin position="24"/>
        <end position="44"/>
    </location>
</feature>
<dbReference type="KEGG" id="aad:TC41_2645"/>
<sequence length="53" mass="5478">MAYVGAAALAATYLPGVMDDALPAVHFSQHLAITAAAFLTAYGVERLRQSAGK</sequence>
<dbReference type="HOGENOM" id="CLU_3057789_0_0_9"/>
<proteinExistence type="predicted"/>
<keyword evidence="1" id="KW-0472">Membrane</keyword>
<organism evidence="2 3">
    <name type="scientific">Alicyclobacillus acidocaldarius (strain Tc-4-1)</name>
    <name type="common">Bacillus acidocaldarius</name>
    <dbReference type="NCBI Taxonomy" id="1048834"/>
    <lineage>
        <taxon>Bacteria</taxon>
        <taxon>Bacillati</taxon>
        <taxon>Bacillota</taxon>
        <taxon>Bacilli</taxon>
        <taxon>Bacillales</taxon>
        <taxon>Alicyclobacillaceae</taxon>
        <taxon>Alicyclobacillus</taxon>
    </lineage>
</organism>
<accession>F8II60</accession>
<evidence type="ECO:0000256" key="1">
    <source>
        <dbReference type="SAM" id="Phobius"/>
    </source>
</evidence>
<evidence type="ECO:0000313" key="2">
    <source>
        <dbReference type="EMBL" id="AEJ44540.1"/>
    </source>
</evidence>
<gene>
    <name evidence="2" type="ordered locus">TC41_2645</name>
</gene>
<evidence type="ECO:0000313" key="3">
    <source>
        <dbReference type="Proteomes" id="UP000000292"/>
    </source>
</evidence>
<protein>
    <submittedName>
        <fullName evidence="2">Uncharacterized protein</fullName>
    </submittedName>
</protein>
<keyword evidence="1" id="KW-1133">Transmembrane helix</keyword>
<dbReference type="STRING" id="1048834.TC41_2645"/>
<reference evidence="3" key="2">
    <citation type="submission" date="2011-06" db="EMBL/GenBank/DDBJ databases">
        <title>The complete genome sequence of Alicyclobacillus acidocaldarius sp. Tc-4-1.</title>
        <authorList>
            <person name="Chen Y."/>
            <person name="He Y."/>
            <person name="Dong Z."/>
            <person name="Hu S."/>
        </authorList>
    </citation>
    <scope>NUCLEOTIDE SEQUENCE [LARGE SCALE GENOMIC DNA]</scope>
    <source>
        <strain evidence="3">Tc-4-1</strain>
    </source>
</reference>
<reference evidence="2 3" key="1">
    <citation type="journal article" date="2011" name="J. Bacteriol.">
        <title>Complete Genome Sequence of Alicyclobacillus acidocaldarius Strain Tc-4-1.</title>
        <authorList>
            <person name="Chen Y."/>
            <person name="He Y."/>
            <person name="Zhang B."/>
            <person name="Yang J."/>
            <person name="Li W."/>
            <person name="Dong Z."/>
            <person name="Hu S."/>
        </authorList>
    </citation>
    <scope>NUCLEOTIDE SEQUENCE [LARGE SCALE GENOMIC DNA]</scope>
    <source>
        <strain evidence="2 3">Tc-4-1</strain>
    </source>
</reference>
<dbReference type="EMBL" id="CP002902">
    <property type="protein sequence ID" value="AEJ44540.1"/>
    <property type="molecule type" value="Genomic_DNA"/>
</dbReference>